<feature type="region of interest" description="Disordered" evidence="2">
    <location>
        <begin position="1"/>
        <end position="31"/>
    </location>
</feature>
<dbReference type="OrthoDB" id="9806955at2"/>
<evidence type="ECO:0000313" key="4">
    <source>
        <dbReference type="Proteomes" id="UP000306985"/>
    </source>
</evidence>
<dbReference type="RefSeq" id="WP_137451886.1">
    <property type="nucleotide sequence ID" value="NZ_SZZH01000009.1"/>
</dbReference>
<sequence>MYEQLLPPTAVPTAPPSTPGTAVGPSPLAATPPTVALGTHPTSVADIVAIAHGAPAALDEDVIAAIDRTHRLLPTVLRSGSPVYGLNTGVGDQYTTIQDGRDAAEVQLQLLRSHASGVGDPHDEAAVRAIMACTVRSLAQGHSGVSVRLVQTLVDMLNRGVVPYAPSQGSVGYLTATAHIGLAVFGEGQAWYGGELLPGAEALRRARIDPQAPGLREGHALISGTFEIGGIGALAVGKVQNLIDVADVAGAMSVEALRGNTRGYDPRLQALRPHPGQVHTARRLRALLADSEIVAAFRNHRLQDPLSLRCIPQVHGAVRDCLDYVTRVVECEINSVTDNPVFVTVPGPDGPELEALPGGNGHGAPVATALDCLAIAIAELSTMSQARSDRLTNSHLSELPPFLVAGSGSSSGFMIPPYVAAALAAENRAHAAPATVHTVSTCAGQEDHVSMGTNAAIKARRAAWNAGHILAVELLCAAQALDFHAPLRPGVGTGAAHAAIRRLVPTRVADDPIGPDLETVRQLVQAGVLAHLVDVRIDEN</sequence>
<evidence type="ECO:0000256" key="1">
    <source>
        <dbReference type="ARBA" id="ARBA00023239"/>
    </source>
</evidence>
<accession>A0A4U6Q5Y5</accession>
<dbReference type="InterPro" id="IPR001106">
    <property type="entry name" value="Aromatic_Lyase"/>
</dbReference>
<keyword evidence="1 3" id="KW-0456">Lyase</keyword>
<dbReference type="CDD" id="cd00332">
    <property type="entry name" value="PAL-HAL"/>
    <property type="match status" value="1"/>
</dbReference>
<organism evidence="3 4">
    <name type="scientific">Nakamurella flava</name>
    <dbReference type="NCBI Taxonomy" id="2576308"/>
    <lineage>
        <taxon>Bacteria</taxon>
        <taxon>Bacillati</taxon>
        <taxon>Actinomycetota</taxon>
        <taxon>Actinomycetes</taxon>
        <taxon>Nakamurellales</taxon>
        <taxon>Nakamurellaceae</taxon>
        <taxon>Nakamurella</taxon>
    </lineage>
</organism>
<evidence type="ECO:0000256" key="2">
    <source>
        <dbReference type="SAM" id="MobiDB-lite"/>
    </source>
</evidence>
<dbReference type="SUPFAM" id="SSF48557">
    <property type="entry name" value="L-aspartase-like"/>
    <property type="match status" value="1"/>
</dbReference>
<dbReference type="InterPro" id="IPR024083">
    <property type="entry name" value="Fumarase/histidase_N"/>
</dbReference>
<keyword evidence="4" id="KW-1185">Reference proteome</keyword>
<feature type="compositionally biased region" description="Pro residues" evidence="2">
    <location>
        <begin position="9"/>
        <end position="18"/>
    </location>
</feature>
<dbReference type="Gene3D" id="1.10.275.10">
    <property type="entry name" value="Fumarase/aspartase (N-terminal domain)"/>
    <property type="match status" value="1"/>
</dbReference>
<evidence type="ECO:0000313" key="3">
    <source>
        <dbReference type="EMBL" id="TKV55993.1"/>
    </source>
</evidence>
<name>A0A4U6Q5Y5_9ACTN</name>
<dbReference type="Proteomes" id="UP000306985">
    <property type="component" value="Unassembled WGS sequence"/>
</dbReference>
<dbReference type="EMBL" id="SZZH01000009">
    <property type="protein sequence ID" value="TKV55993.1"/>
    <property type="molecule type" value="Genomic_DNA"/>
</dbReference>
<reference evidence="3 4" key="1">
    <citation type="submission" date="2019-05" db="EMBL/GenBank/DDBJ databases">
        <title>Nakamurella sp. N5BH11, whole genome shotgun sequence.</title>
        <authorList>
            <person name="Tuo L."/>
        </authorList>
    </citation>
    <scope>NUCLEOTIDE SEQUENCE [LARGE SCALE GENOMIC DNA]</scope>
    <source>
        <strain evidence="3 4">N5BH11</strain>
    </source>
</reference>
<proteinExistence type="predicted"/>
<dbReference type="Gene3D" id="1.20.200.10">
    <property type="entry name" value="Fumarase/aspartase (Central domain)"/>
    <property type="match status" value="1"/>
</dbReference>
<dbReference type="Pfam" id="PF00221">
    <property type="entry name" value="Lyase_aromatic"/>
    <property type="match status" value="1"/>
</dbReference>
<dbReference type="AlphaFoldDB" id="A0A4U6Q5Y5"/>
<comment type="caution">
    <text evidence="3">The sequence shown here is derived from an EMBL/GenBank/DDBJ whole genome shotgun (WGS) entry which is preliminary data.</text>
</comment>
<gene>
    <name evidence="3" type="ORF">FDO65_21880</name>
</gene>
<dbReference type="PANTHER" id="PTHR10362">
    <property type="entry name" value="HISTIDINE AMMONIA-LYASE"/>
    <property type="match status" value="1"/>
</dbReference>
<protein>
    <submittedName>
        <fullName evidence="3">Aromatic amino acid lyase</fullName>
    </submittedName>
</protein>
<dbReference type="InterPro" id="IPR008948">
    <property type="entry name" value="L-Aspartase-like"/>
</dbReference>
<dbReference type="GO" id="GO:0016841">
    <property type="term" value="F:ammonia-lyase activity"/>
    <property type="evidence" value="ECO:0007669"/>
    <property type="project" value="UniProtKB-ARBA"/>
</dbReference>